<evidence type="ECO:0000256" key="6">
    <source>
        <dbReference type="ARBA" id="ARBA00023136"/>
    </source>
</evidence>
<evidence type="ECO:0000313" key="9">
    <source>
        <dbReference type="EMBL" id="RAO72780.1"/>
    </source>
</evidence>
<evidence type="ECO:0008006" key="11">
    <source>
        <dbReference type="Google" id="ProtNLM"/>
    </source>
</evidence>
<dbReference type="GO" id="GO:1990573">
    <property type="term" value="P:potassium ion import across plasma membrane"/>
    <property type="evidence" value="ECO:0007669"/>
    <property type="project" value="TreeGrafter"/>
</dbReference>
<sequence length="663" mass="75052">MARILDAIRGHQPRLRPRFLTIHYAYFIGVSLITSIIFWGASTPARSVRYIDALFFTVSAMTEAGLNTVNLSTLNVFQQVWVSIAIVFVRRRAFEKRFSDIVEEQQRLRKRKGSLSLRRLSSASIPRPFANNNLGLLRSRSFRTEPKEQPSTMQPDHDHHDPESNMGISAPLESHTVLQKKSSFNDGSQDEQEQGQQDDSAPNQITFAADVQDPSPTAYQRNLRPPYTNVRGQVESQEKGHNEEAADHLSHFLDMFGRNSSFHHLSEAERRRLGGVEYRAVCLLSVIVPLYLFLWQFLGALAVGAYVARNHGDLTRQNGINPWWTGAFFAISAFNNSGMSLLDANAVPFQDSRFFLITLGLLILAGNTCYPIFLRGSLVAIKKFTPEIEYFQQYRETVTFLLQHPRRCYTTLFPSTHTWWLLCSVIVLNGIDWVAFEILNYDNPAVDTIPLGPRILDGLFQALCVRSGGFYVVPISSLQVGLQVLYVIMMYISVYPVVITMRNSNVYEERSLGIYADDPSANEAGDLQSSSSADSQNPLSKMTPRGRRYFVQHQLRLQLAHDSWWLALAVIIISIIEAGNFTRDPVTYSVFNILFETAYSFSGGWHTLSKLVLCAVMIRGRHRGLPVAIDRAILLPGEYLGKAEDEDANIRFERTLSRARSYM</sequence>
<evidence type="ECO:0000256" key="8">
    <source>
        <dbReference type="SAM" id="Phobius"/>
    </source>
</evidence>
<keyword evidence="10" id="KW-1185">Reference proteome</keyword>
<dbReference type="InterPro" id="IPR003445">
    <property type="entry name" value="Cat_transpt"/>
</dbReference>
<feature type="region of interest" description="Disordered" evidence="7">
    <location>
        <begin position="144"/>
        <end position="169"/>
    </location>
</feature>
<dbReference type="OrthoDB" id="9999863at2759"/>
<dbReference type="PANTHER" id="PTHR31064:SF37">
    <property type="entry name" value="TRANSPORTER, PUTATIVE (EUROFUNG)-RELATED"/>
    <property type="match status" value="1"/>
</dbReference>
<feature type="region of interest" description="Disordered" evidence="7">
    <location>
        <begin position="210"/>
        <end position="244"/>
    </location>
</feature>
<protein>
    <recommendedName>
        <fullName evidence="11">Potassium transport protein</fullName>
    </recommendedName>
</protein>
<feature type="transmembrane region" description="Helical" evidence="8">
    <location>
        <begin position="484"/>
        <end position="501"/>
    </location>
</feature>
<dbReference type="InterPro" id="IPR051143">
    <property type="entry name" value="TrkH_K-transport"/>
</dbReference>
<feature type="transmembrane region" description="Helical" evidence="8">
    <location>
        <begin position="323"/>
        <end position="342"/>
    </location>
</feature>
<evidence type="ECO:0000313" key="10">
    <source>
        <dbReference type="Proteomes" id="UP000249363"/>
    </source>
</evidence>
<comment type="subcellular location">
    <subcellularLocation>
        <location evidence="1">Membrane</location>
        <topology evidence="1">Multi-pass membrane protein</topology>
    </subcellularLocation>
</comment>
<proteinExistence type="predicted"/>
<dbReference type="EMBL" id="MIKG01000021">
    <property type="protein sequence ID" value="RAO72780.1"/>
    <property type="molecule type" value="Genomic_DNA"/>
</dbReference>
<dbReference type="Proteomes" id="UP000249363">
    <property type="component" value="Unassembled WGS sequence"/>
</dbReference>
<evidence type="ECO:0000256" key="2">
    <source>
        <dbReference type="ARBA" id="ARBA00022448"/>
    </source>
</evidence>
<evidence type="ECO:0000256" key="4">
    <source>
        <dbReference type="ARBA" id="ARBA00022989"/>
    </source>
</evidence>
<dbReference type="GeneID" id="63798006"/>
<dbReference type="GO" id="GO:0005886">
    <property type="term" value="C:plasma membrane"/>
    <property type="evidence" value="ECO:0007669"/>
    <property type="project" value="InterPro"/>
</dbReference>
<feature type="region of interest" description="Disordered" evidence="7">
    <location>
        <begin position="182"/>
        <end position="201"/>
    </location>
</feature>
<dbReference type="GO" id="GO:0030007">
    <property type="term" value="P:intracellular potassium ion homeostasis"/>
    <property type="evidence" value="ECO:0007669"/>
    <property type="project" value="InterPro"/>
</dbReference>
<accession>A0A364LAD7</accession>
<keyword evidence="5" id="KW-0406">Ion transport</keyword>
<evidence type="ECO:0000256" key="3">
    <source>
        <dbReference type="ARBA" id="ARBA00022692"/>
    </source>
</evidence>
<feature type="transmembrane region" description="Helical" evidence="8">
    <location>
        <begin position="354"/>
        <end position="373"/>
    </location>
</feature>
<name>A0A364LAD7_TALAM</name>
<dbReference type="InterPro" id="IPR015958">
    <property type="entry name" value="Trk1_fungi"/>
</dbReference>
<feature type="transmembrane region" description="Helical" evidence="8">
    <location>
        <begin position="21"/>
        <end position="41"/>
    </location>
</feature>
<keyword evidence="2" id="KW-0813">Transport</keyword>
<dbReference type="Pfam" id="PF02386">
    <property type="entry name" value="TrkH"/>
    <property type="match status" value="1"/>
</dbReference>
<organism evidence="9 10">
    <name type="scientific">Talaromyces amestolkiae</name>
    <dbReference type="NCBI Taxonomy" id="1196081"/>
    <lineage>
        <taxon>Eukaryota</taxon>
        <taxon>Fungi</taxon>
        <taxon>Dikarya</taxon>
        <taxon>Ascomycota</taxon>
        <taxon>Pezizomycotina</taxon>
        <taxon>Eurotiomycetes</taxon>
        <taxon>Eurotiomycetidae</taxon>
        <taxon>Eurotiales</taxon>
        <taxon>Trichocomaceae</taxon>
        <taxon>Talaromyces</taxon>
        <taxon>Talaromyces sect. Talaromyces</taxon>
    </lineage>
</organism>
<comment type="caution">
    <text evidence="9">The sequence shown here is derived from an EMBL/GenBank/DDBJ whole genome shotgun (WGS) entry which is preliminary data.</text>
</comment>
<dbReference type="GO" id="GO:0140107">
    <property type="term" value="F:high-affinity potassium ion transmembrane transporter activity"/>
    <property type="evidence" value="ECO:0007669"/>
    <property type="project" value="TreeGrafter"/>
</dbReference>
<dbReference type="PANTHER" id="PTHR31064">
    <property type="entry name" value="POTASSIUM TRANSPORT PROTEIN DDB_G0292412-RELATED"/>
    <property type="match status" value="1"/>
</dbReference>
<dbReference type="RefSeq" id="XP_040737294.1">
    <property type="nucleotide sequence ID" value="XM_040881636.1"/>
</dbReference>
<keyword evidence="6 8" id="KW-0472">Membrane</keyword>
<reference evidence="9 10" key="1">
    <citation type="journal article" date="2017" name="Biotechnol. Biofuels">
        <title>Differential beta-glucosidase expression as a function of carbon source availability in Talaromyces amestolkiae: a genomic and proteomic approach.</title>
        <authorList>
            <person name="de Eugenio L.I."/>
            <person name="Mendez-Liter J.A."/>
            <person name="Nieto-Dominguez M."/>
            <person name="Alonso L."/>
            <person name="Gil-Munoz J."/>
            <person name="Barriuso J."/>
            <person name="Prieto A."/>
            <person name="Martinez M.J."/>
        </authorList>
    </citation>
    <scope>NUCLEOTIDE SEQUENCE [LARGE SCALE GENOMIC DNA]</scope>
    <source>
        <strain evidence="9 10">CIB</strain>
    </source>
</reference>
<feature type="transmembrane region" description="Helical" evidence="8">
    <location>
        <begin position="419"/>
        <end position="439"/>
    </location>
</feature>
<evidence type="ECO:0000256" key="1">
    <source>
        <dbReference type="ARBA" id="ARBA00004141"/>
    </source>
</evidence>
<keyword evidence="3 8" id="KW-0812">Transmembrane</keyword>
<dbReference type="AlphaFoldDB" id="A0A364LAD7"/>
<feature type="transmembrane region" description="Helical" evidence="8">
    <location>
        <begin position="280"/>
        <end position="303"/>
    </location>
</feature>
<evidence type="ECO:0000256" key="7">
    <source>
        <dbReference type="SAM" id="MobiDB-lite"/>
    </source>
</evidence>
<dbReference type="PIRSF" id="PIRSF002450">
    <property type="entry name" value="K+_transpter_TRK"/>
    <property type="match status" value="1"/>
</dbReference>
<evidence type="ECO:0000256" key="5">
    <source>
        <dbReference type="ARBA" id="ARBA00023065"/>
    </source>
</evidence>
<gene>
    <name evidence="9" type="ORF">BHQ10_008792</name>
</gene>
<keyword evidence="4 8" id="KW-1133">Transmembrane helix</keyword>
<dbReference type="STRING" id="1196081.A0A364LAD7"/>